<proteinExistence type="predicted"/>
<dbReference type="InterPro" id="IPR001878">
    <property type="entry name" value="Znf_CCHC"/>
</dbReference>
<feature type="region of interest" description="Disordered" evidence="3">
    <location>
        <begin position="303"/>
        <end position="331"/>
    </location>
</feature>
<feature type="compositionally biased region" description="Basic residues" evidence="3">
    <location>
        <begin position="322"/>
        <end position="331"/>
    </location>
</feature>
<dbReference type="Pfam" id="PF00098">
    <property type="entry name" value="zf-CCHC"/>
    <property type="match status" value="1"/>
</dbReference>
<organism evidence="5 6">
    <name type="scientific">Lolium multiflorum</name>
    <name type="common">Italian ryegrass</name>
    <name type="synonym">Lolium perenne subsp. multiflorum</name>
    <dbReference type="NCBI Taxonomy" id="4521"/>
    <lineage>
        <taxon>Eukaryota</taxon>
        <taxon>Viridiplantae</taxon>
        <taxon>Streptophyta</taxon>
        <taxon>Embryophyta</taxon>
        <taxon>Tracheophyta</taxon>
        <taxon>Spermatophyta</taxon>
        <taxon>Magnoliopsida</taxon>
        <taxon>Liliopsida</taxon>
        <taxon>Poales</taxon>
        <taxon>Poaceae</taxon>
        <taxon>BOP clade</taxon>
        <taxon>Pooideae</taxon>
        <taxon>Poodae</taxon>
        <taxon>Poeae</taxon>
        <taxon>Poeae Chloroplast Group 2 (Poeae type)</taxon>
        <taxon>Loliodinae</taxon>
        <taxon>Loliinae</taxon>
        <taxon>Lolium</taxon>
    </lineage>
</organism>
<dbReference type="InterPro" id="IPR036875">
    <property type="entry name" value="Znf_CCHC_sf"/>
</dbReference>
<feature type="region of interest" description="Disordered" evidence="3">
    <location>
        <begin position="217"/>
        <end position="253"/>
    </location>
</feature>
<dbReference type="Proteomes" id="UP001231189">
    <property type="component" value="Unassembled WGS sequence"/>
</dbReference>
<feature type="coiled-coil region" evidence="2">
    <location>
        <begin position="276"/>
        <end position="303"/>
    </location>
</feature>
<keyword evidence="6" id="KW-1185">Reference proteome</keyword>
<dbReference type="SUPFAM" id="SSF57756">
    <property type="entry name" value="Retrovirus zinc finger-like domains"/>
    <property type="match status" value="1"/>
</dbReference>
<gene>
    <name evidence="5" type="ORF">QYE76_009884</name>
</gene>
<comment type="caution">
    <text evidence="5">The sequence shown here is derived from an EMBL/GenBank/DDBJ whole genome shotgun (WGS) entry which is preliminary data.</text>
</comment>
<evidence type="ECO:0000259" key="4">
    <source>
        <dbReference type="PROSITE" id="PS50158"/>
    </source>
</evidence>
<accession>A0AAD8TUI0</accession>
<evidence type="ECO:0000313" key="5">
    <source>
        <dbReference type="EMBL" id="KAK1693187.1"/>
    </source>
</evidence>
<dbReference type="EMBL" id="JAUUTY010000001">
    <property type="protein sequence ID" value="KAK1693187.1"/>
    <property type="molecule type" value="Genomic_DNA"/>
</dbReference>
<keyword evidence="1" id="KW-0479">Metal-binding</keyword>
<keyword evidence="1" id="KW-0863">Zinc-finger</keyword>
<sequence length="331" mass="35689">MLKAAEIEIKKEHQVLMVNKTTSFKKHGKSKGKFKKGGKKAATPPMKPKNGPKPDVECYYCKEKGHWKRNCSKYLADLKSGLVKKKKEGTTSISHPMAYAVTIPRHLAPTVGPSASSAGVFIRTGLTITTGERVASGLIWRFGSLDCVSDNAGCFADRPFPAGGSVISFGGHDVYVATVAPPRYPRQVLRCASPPPRAGSSAPASPAVVQVMMAGEELPTKNPRTRGPNLERNVDPNASGSGPKAPPPPSRLDEVRAKLSTPLTPGGDPTAIEADLEAHRQLLLKQTEELAAAKRQMEITQREYNRAHGLTPGGDGPSRAGQIRRRPRPWR</sequence>
<evidence type="ECO:0000256" key="1">
    <source>
        <dbReference type="PROSITE-ProRule" id="PRU00047"/>
    </source>
</evidence>
<dbReference type="AlphaFoldDB" id="A0AAD8TUI0"/>
<dbReference type="PROSITE" id="PS50158">
    <property type="entry name" value="ZF_CCHC"/>
    <property type="match status" value="1"/>
</dbReference>
<reference evidence="5" key="1">
    <citation type="submission" date="2023-07" db="EMBL/GenBank/DDBJ databases">
        <title>A chromosome-level genome assembly of Lolium multiflorum.</title>
        <authorList>
            <person name="Chen Y."/>
            <person name="Copetti D."/>
            <person name="Kolliker R."/>
            <person name="Studer B."/>
        </authorList>
    </citation>
    <scope>NUCLEOTIDE SEQUENCE</scope>
    <source>
        <strain evidence="5">02402/16</strain>
        <tissue evidence="5">Leaf</tissue>
    </source>
</reference>
<keyword evidence="2" id="KW-0175">Coiled coil</keyword>
<evidence type="ECO:0000256" key="3">
    <source>
        <dbReference type="SAM" id="MobiDB-lite"/>
    </source>
</evidence>
<feature type="compositionally biased region" description="Basic residues" evidence="3">
    <location>
        <begin position="25"/>
        <end position="39"/>
    </location>
</feature>
<feature type="domain" description="CCHC-type" evidence="4">
    <location>
        <begin position="58"/>
        <end position="73"/>
    </location>
</feature>
<evidence type="ECO:0000256" key="2">
    <source>
        <dbReference type="SAM" id="Coils"/>
    </source>
</evidence>
<keyword evidence="1" id="KW-0862">Zinc</keyword>
<dbReference type="GO" id="GO:0003676">
    <property type="term" value="F:nucleic acid binding"/>
    <property type="evidence" value="ECO:0007669"/>
    <property type="project" value="InterPro"/>
</dbReference>
<feature type="region of interest" description="Disordered" evidence="3">
    <location>
        <begin position="25"/>
        <end position="50"/>
    </location>
</feature>
<dbReference type="GO" id="GO:0008270">
    <property type="term" value="F:zinc ion binding"/>
    <property type="evidence" value="ECO:0007669"/>
    <property type="project" value="UniProtKB-KW"/>
</dbReference>
<name>A0AAD8TUI0_LOLMU</name>
<evidence type="ECO:0000313" key="6">
    <source>
        <dbReference type="Proteomes" id="UP001231189"/>
    </source>
</evidence>
<dbReference type="Gene3D" id="4.10.60.10">
    <property type="entry name" value="Zinc finger, CCHC-type"/>
    <property type="match status" value="1"/>
</dbReference>
<protein>
    <recommendedName>
        <fullName evidence="4">CCHC-type domain-containing protein</fullName>
    </recommendedName>
</protein>
<dbReference type="SMART" id="SM00343">
    <property type="entry name" value="ZnF_C2HC"/>
    <property type="match status" value="1"/>
</dbReference>